<keyword evidence="9" id="KW-1185">Reference proteome</keyword>
<dbReference type="Proteomes" id="UP000278351">
    <property type="component" value="Unassembled WGS sequence"/>
</dbReference>
<sequence>MKEMKKYIVFVAVLLVAMATTPGCKKFLDTESPTRESGASFWKTRADAERFTNNLYGEMADILLNNSFFLAAEFRCGLYRQTRVYPRDYFDWFPVNNIKSIVYGNNYWNGFFHFDRLIDWNPYFKIIQSAGILIDRAPGVPDSELSPEEKKQYVAEGVFVRNFCYFLMVRLYGDVPYYTKPYFDKVIGRSNFVEVLNQCIAELDKYKNDLPWSYPDPRKRAVRPTVGTMYALMMHMNMWNAGFDDLNRGKYHEHAAALFKEFEGKNNGTYRLLTTAEFTRLFRGGSEEGLFEFSQNVNYGELRGLGYQYLNDNVIRGGYDRPYLYLQKKFLEKMYPLSDPDKRRDIWFDGNMMSESRGEFLKFSGNRGSGSGYDGSLIVFRLADMYLLAAEANAELGSDRSEEAIRLLNVIRGRAEAPAYSGVTQRDLQDAIYWERTKELMGEGHYFYDLVRTKRILNSEYCAFPISQPAFQRGAWTWPITEEALKNNPLMRLNEYWR</sequence>
<organism evidence="8 9">
    <name type="scientific">Chitinophaga lutea</name>
    <dbReference type="NCBI Taxonomy" id="2488634"/>
    <lineage>
        <taxon>Bacteria</taxon>
        <taxon>Pseudomonadati</taxon>
        <taxon>Bacteroidota</taxon>
        <taxon>Chitinophagia</taxon>
        <taxon>Chitinophagales</taxon>
        <taxon>Chitinophagaceae</taxon>
        <taxon>Chitinophaga</taxon>
    </lineage>
</organism>
<dbReference type="InterPro" id="IPR011990">
    <property type="entry name" value="TPR-like_helical_dom_sf"/>
</dbReference>
<gene>
    <name evidence="8" type="ORF">EGT74_02880</name>
</gene>
<dbReference type="InterPro" id="IPR033985">
    <property type="entry name" value="SusD-like_N"/>
</dbReference>
<comment type="caution">
    <text evidence="8">The sequence shown here is derived from an EMBL/GenBank/DDBJ whole genome shotgun (WGS) entry which is preliminary data.</text>
</comment>
<reference evidence="8 9" key="1">
    <citation type="submission" date="2018-11" db="EMBL/GenBank/DDBJ databases">
        <title>Chitinophaga lutea sp.nov., isolate from arsenic contaminated soil.</title>
        <authorList>
            <person name="Zong Y."/>
        </authorList>
    </citation>
    <scope>NUCLEOTIDE SEQUENCE [LARGE SCALE GENOMIC DNA]</scope>
    <source>
        <strain evidence="8 9">ZY74</strain>
    </source>
</reference>
<comment type="subcellular location">
    <subcellularLocation>
        <location evidence="1">Cell outer membrane</location>
    </subcellularLocation>
</comment>
<dbReference type="InterPro" id="IPR012944">
    <property type="entry name" value="SusD_RagB_dom"/>
</dbReference>
<dbReference type="Pfam" id="PF14322">
    <property type="entry name" value="SusD-like_3"/>
    <property type="match status" value="1"/>
</dbReference>
<dbReference type="AlphaFoldDB" id="A0A3N4PYM4"/>
<dbReference type="Gene3D" id="1.25.40.390">
    <property type="match status" value="1"/>
</dbReference>
<evidence type="ECO:0000256" key="5">
    <source>
        <dbReference type="ARBA" id="ARBA00023237"/>
    </source>
</evidence>
<keyword evidence="4" id="KW-0472">Membrane</keyword>
<dbReference type="GO" id="GO:0009279">
    <property type="term" value="C:cell outer membrane"/>
    <property type="evidence" value="ECO:0007669"/>
    <property type="project" value="UniProtKB-SubCell"/>
</dbReference>
<dbReference type="SUPFAM" id="SSF48452">
    <property type="entry name" value="TPR-like"/>
    <property type="match status" value="1"/>
</dbReference>
<evidence type="ECO:0000259" key="7">
    <source>
        <dbReference type="Pfam" id="PF14322"/>
    </source>
</evidence>
<dbReference type="Pfam" id="PF07980">
    <property type="entry name" value="SusD_RagB"/>
    <property type="match status" value="1"/>
</dbReference>
<evidence type="ECO:0000256" key="3">
    <source>
        <dbReference type="ARBA" id="ARBA00022729"/>
    </source>
</evidence>
<feature type="domain" description="SusD-like N-terminal" evidence="7">
    <location>
        <begin position="113"/>
        <end position="231"/>
    </location>
</feature>
<keyword evidence="5" id="KW-0998">Cell outer membrane</keyword>
<evidence type="ECO:0000256" key="1">
    <source>
        <dbReference type="ARBA" id="ARBA00004442"/>
    </source>
</evidence>
<evidence type="ECO:0000313" key="8">
    <source>
        <dbReference type="EMBL" id="RPE12515.1"/>
    </source>
</evidence>
<dbReference type="EMBL" id="RPDH01000001">
    <property type="protein sequence ID" value="RPE12515.1"/>
    <property type="molecule type" value="Genomic_DNA"/>
</dbReference>
<keyword evidence="3" id="KW-0732">Signal</keyword>
<accession>A0A3N4PYM4</accession>
<name>A0A3N4PYM4_9BACT</name>
<evidence type="ECO:0000259" key="6">
    <source>
        <dbReference type="Pfam" id="PF07980"/>
    </source>
</evidence>
<evidence type="ECO:0000256" key="2">
    <source>
        <dbReference type="ARBA" id="ARBA00006275"/>
    </source>
</evidence>
<proteinExistence type="inferred from homology"/>
<evidence type="ECO:0000313" key="9">
    <source>
        <dbReference type="Proteomes" id="UP000278351"/>
    </source>
</evidence>
<evidence type="ECO:0000256" key="4">
    <source>
        <dbReference type="ARBA" id="ARBA00023136"/>
    </source>
</evidence>
<feature type="domain" description="RagB/SusD" evidence="6">
    <location>
        <begin position="367"/>
        <end position="458"/>
    </location>
</feature>
<comment type="similarity">
    <text evidence="2">Belongs to the SusD family.</text>
</comment>
<protein>
    <submittedName>
        <fullName evidence="8">RagB/SusD family nutrient uptake outer membrane protein</fullName>
    </submittedName>
</protein>